<dbReference type="eggNOG" id="COG5520">
    <property type="taxonomic scope" value="Bacteria"/>
</dbReference>
<sequence>MKSSKRWLSIGLALTLLGISAPSAYAGPGGSVDAWLTTADQTSLLTKQAPLQFSDDSGSNPTTIDINPGLTYQTMDGFGAAITGSSAYLINKKMSPGQREALLNNLFTEKGINIGFVRHTIGASDYSVDANGNAGSYTYDDVASGTDYPLNHFSIAKDADVTSVLRAILDKNRSLKVLGSPWTAPPWMKSGTPTYNGGSLNGIPNVYTSYANYFVKYVNAYKNAGIPIWGITVQNEPEHSTASYPSMSMGAAEQASFIKNYLGPAFQRGGLSTKIIAFDHNWDIGVNYASTVLGDSGASAYTDGTAFHCYGGSPSAMTTVHNAFPSKNIYFTECSGGEWSTDFGNNLSWNMSNLLIGSPRNWAKTVLLWNMALDPKGGPTNGGCTNCRGVVTIDPNNGSVTKNVEYYVIGHASKFVAPGAMRIDSTNFGGSVENVAYRNPDGSLVLIAANVSSASKTFKVRMNSQSFTYTLPAKSAVTFKWKPSPGRDGRSGPGLDSGTLTGAVESSEVIE</sequence>
<dbReference type="PRINTS" id="PR00843">
    <property type="entry name" value="GLHYDRLASE30"/>
</dbReference>
<evidence type="ECO:0000259" key="8">
    <source>
        <dbReference type="Pfam" id="PF17189"/>
    </source>
</evidence>
<dbReference type="GO" id="GO:0006680">
    <property type="term" value="P:glucosylceramide catabolic process"/>
    <property type="evidence" value="ECO:0007669"/>
    <property type="project" value="TreeGrafter"/>
</dbReference>
<dbReference type="SUPFAM" id="SSF51445">
    <property type="entry name" value="(Trans)glycosidases"/>
    <property type="match status" value="1"/>
</dbReference>
<keyword evidence="2 6" id="KW-0732">Signal</keyword>
<dbReference type="OrthoDB" id="9806701at2"/>
<gene>
    <name evidence="9" type="ORF">ET33_17565</name>
</gene>
<dbReference type="Gene3D" id="3.20.20.80">
    <property type="entry name" value="Glycosidases"/>
    <property type="match status" value="1"/>
</dbReference>
<dbReference type="EMBL" id="JNVM01000024">
    <property type="protein sequence ID" value="KEQ23174.1"/>
    <property type="molecule type" value="Genomic_DNA"/>
</dbReference>
<evidence type="ECO:0000256" key="2">
    <source>
        <dbReference type="ARBA" id="ARBA00022729"/>
    </source>
</evidence>
<evidence type="ECO:0000256" key="1">
    <source>
        <dbReference type="ARBA" id="ARBA00005382"/>
    </source>
</evidence>
<feature type="chain" id="PRO_5001761113" evidence="6">
    <location>
        <begin position="27"/>
        <end position="511"/>
    </location>
</feature>
<dbReference type="InterPro" id="IPR017853">
    <property type="entry name" value="GH"/>
</dbReference>
<evidence type="ECO:0000313" key="9">
    <source>
        <dbReference type="EMBL" id="KEQ23174.1"/>
    </source>
</evidence>
<accession>A0A081NXK1</accession>
<dbReference type="SUPFAM" id="SSF51011">
    <property type="entry name" value="Glycosyl hydrolase domain"/>
    <property type="match status" value="1"/>
</dbReference>
<feature type="region of interest" description="Disordered" evidence="5">
    <location>
        <begin position="482"/>
        <end position="511"/>
    </location>
</feature>
<organism evidence="9 10">
    <name type="scientific">Paenibacillus tyrfis</name>
    <dbReference type="NCBI Taxonomy" id="1501230"/>
    <lineage>
        <taxon>Bacteria</taxon>
        <taxon>Bacillati</taxon>
        <taxon>Bacillota</taxon>
        <taxon>Bacilli</taxon>
        <taxon>Bacillales</taxon>
        <taxon>Paenibacillaceae</taxon>
        <taxon>Paenibacillus</taxon>
    </lineage>
</organism>
<comment type="similarity">
    <text evidence="1 4">Belongs to the glycosyl hydrolase 30 family.</text>
</comment>
<keyword evidence="3 4" id="KW-0378">Hydrolase</keyword>
<dbReference type="GO" id="GO:0004348">
    <property type="term" value="F:glucosylceramidase activity"/>
    <property type="evidence" value="ECO:0007669"/>
    <property type="project" value="InterPro"/>
</dbReference>
<dbReference type="AlphaFoldDB" id="A0A081NXK1"/>
<dbReference type="PANTHER" id="PTHR11069">
    <property type="entry name" value="GLUCOSYLCERAMIDASE"/>
    <property type="match status" value="1"/>
</dbReference>
<keyword evidence="10" id="KW-1185">Reference proteome</keyword>
<dbReference type="Pfam" id="PF17189">
    <property type="entry name" value="Glyco_hydro_30C"/>
    <property type="match status" value="1"/>
</dbReference>
<dbReference type="Pfam" id="PF02055">
    <property type="entry name" value="Glyco_hydro_30"/>
    <property type="match status" value="1"/>
</dbReference>
<feature type="domain" description="Glycosyl hydrolase family 30 beta sandwich" evidence="8">
    <location>
        <begin position="419"/>
        <end position="479"/>
    </location>
</feature>
<name>A0A081NXK1_9BACL</name>
<evidence type="ECO:0000313" key="10">
    <source>
        <dbReference type="Proteomes" id="UP000028123"/>
    </source>
</evidence>
<keyword evidence="4" id="KW-0326">Glycosidase</keyword>
<evidence type="ECO:0000256" key="5">
    <source>
        <dbReference type="SAM" id="MobiDB-lite"/>
    </source>
</evidence>
<evidence type="ECO:0000256" key="3">
    <source>
        <dbReference type="ARBA" id="ARBA00022801"/>
    </source>
</evidence>
<proteinExistence type="inferred from homology"/>
<dbReference type="PANTHER" id="PTHR11069:SF23">
    <property type="entry name" value="LYSOSOMAL ACID GLUCOSYLCERAMIDASE"/>
    <property type="match status" value="1"/>
</dbReference>
<dbReference type="GO" id="GO:0016020">
    <property type="term" value="C:membrane"/>
    <property type="evidence" value="ECO:0007669"/>
    <property type="project" value="GOC"/>
</dbReference>
<reference evidence="9 10" key="1">
    <citation type="submission" date="2014-06" db="EMBL/GenBank/DDBJ databases">
        <title>Draft genome sequence of Paenibacillus sp. MSt1.</title>
        <authorList>
            <person name="Aw Y.K."/>
            <person name="Ong K.S."/>
            <person name="Gan H.M."/>
            <person name="Lee S.M."/>
        </authorList>
    </citation>
    <scope>NUCLEOTIDE SEQUENCE [LARGE SCALE GENOMIC DNA]</scope>
    <source>
        <strain evidence="9 10">MSt1</strain>
    </source>
</reference>
<evidence type="ECO:0000259" key="7">
    <source>
        <dbReference type="Pfam" id="PF02055"/>
    </source>
</evidence>
<dbReference type="InterPro" id="IPR013780">
    <property type="entry name" value="Glyco_hydro_b"/>
</dbReference>
<dbReference type="Gene3D" id="2.60.40.1180">
    <property type="entry name" value="Golgi alpha-mannosidase II"/>
    <property type="match status" value="1"/>
</dbReference>
<evidence type="ECO:0000256" key="6">
    <source>
        <dbReference type="SAM" id="SignalP"/>
    </source>
</evidence>
<dbReference type="Proteomes" id="UP000028123">
    <property type="component" value="Unassembled WGS sequence"/>
</dbReference>
<protein>
    <submittedName>
        <fullName evidence="9">Beta-1,6-glucanase</fullName>
    </submittedName>
</protein>
<dbReference type="RefSeq" id="WP_036689205.1">
    <property type="nucleotide sequence ID" value="NZ_JNVM01000024.1"/>
</dbReference>
<dbReference type="InterPro" id="IPR001139">
    <property type="entry name" value="Glyco_hydro_30"/>
</dbReference>
<dbReference type="InterPro" id="IPR033452">
    <property type="entry name" value="GH30_C"/>
</dbReference>
<dbReference type="InterPro" id="IPR033453">
    <property type="entry name" value="Glyco_hydro_30_TIM-barrel"/>
</dbReference>
<feature type="domain" description="Glycosyl hydrolase family 30 TIM-barrel" evidence="7">
    <location>
        <begin position="76"/>
        <end position="416"/>
    </location>
</feature>
<feature type="signal peptide" evidence="6">
    <location>
        <begin position="1"/>
        <end position="26"/>
    </location>
</feature>
<comment type="caution">
    <text evidence="9">The sequence shown here is derived from an EMBL/GenBank/DDBJ whole genome shotgun (WGS) entry which is preliminary data.</text>
</comment>
<evidence type="ECO:0000256" key="4">
    <source>
        <dbReference type="RuleBase" id="RU361188"/>
    </source>
</evidence>